<gene>
    <name evidence="1" type="ORF">FRX48_04320</name>
</gene>
<name>A0A5M8PRL4_9LECA</name>
<evidence type="ECO:0000313" key="2">
    <source>
        <dbReference type="Proteomes" id="UP000324767"/>
    </source>
</evidence>
<proteinExistence type="predicted"/>
<dbReference type="AlphaFoldDB" id="A0A5M8PRL4"/>
<evidence type="ECO:0000313" key="1">
    <source>
        <dbReference type="EMBL" id="KAA6412169.1"/>
    </source>
</evidence>
<reference evidence="1 2" key="1">
    <citation type="submission" date="2019-09" db="EMBL/GenBank/DDBJ databases">
        <title>The hologenome of the rock-dwelling lichen Lasallia pustulata.</title>
        <authorList>
            <person name="Greshake Tzovaras B."/>
            <person name="Segers F."/>
            <person name="Bicker A."/>
            <person name="Dal Grande F."/>
            <person name="Otte J."/>
            <person name="Hankeln T."/>
            <person name="Schmitt I."/>
            <person name="Ebersberger I."/>
        </authorList>
    </citation>
    <scope>NUCLEOTIDE SEQUENCE [LARGE SCALE GENOMIC DNA]</scope>
    <source>
        <strain evidence="1">A1-1</strain>
    </source>
</reference>
<dbReference type="OrthoDB" id="5427059at2759"/>
<dbReference type="Proteomes" id="UP000324767">
    <property type="component" value="Unassembled WGS sequence"/>
</dbReference>
<dbReference type="EMBL" id="VXIT01000006">
    <property type="protein sequence ID" value="KAA6412169.1"/>
    <property type="molecule type" value="Genomic_DNA"/>
</dbReference>
<sequence>MTAVAWSSNFGAYRDSPSPVEVYAFLAKYKARRHAEPPPSLPLPVSIELICFHKKIIRYFAKHFASSLLAVHPLSRDSALCYVPPSSTETRRIHRALYRFELYYRLFAGSRWEAAEWLGFPAPTINFLSLYPPWEVEELHCVHDFLYRRFLVAYIDVAQHDVRMGNFGMHSGPLKAEQLGTFDHQIEHCLSLGLTYVHEAMTSPGLEDRIELNPAGLSYKYFPGVVLRYYKTLRMTSHAEGNQTANFLGGSLSNRPNEAWVWWKRLLYPDTCDSQDSLVELRKWGYCMWDSDRLRDWEVLREEYDVAYFEKKFCENSAELGRKWTEAMWTEACRAQVWLKGGSGYWTADESRIVWSGEPREDSRSDTVVHEGRNMDLVFAFHGGDLDF</sequence>
<protein>
    <submittedName>
        <fullName evidence="1">Uncharacterized protein</fullName>
    </submittedName>
</protein>
<comment type="caution">
    <text evidence="1">The sequence shown here is derived from an EMBL/GenBank/DDBJ whole genome shotgun (WGS) entry which is preliminary data.</text>
</comment>
<accession>A0A5M8PRL4</accession>
<organism evidence="1 2">
    <name type="scientific">Lasallia pustulata</name>
    <dbReference type="NCBI Taxonomy" id="136370"/>
    <lineage>
        <taxon>Eukaryota</taxon>
        <taxon>Fungi</taxon>
        <taxon>Dikarya</taxon>
        <taxon>Ascomycota</taxon>
        <taxon>Pezizomycotina</taxon>
        <taxon>Lecanoromycetes</taxon>
        <taxon>OSLEUM clade</taxon>
        <taxon>Umbilicariomycetidae</taxon>
        <taxon>Umbilicariales</taxon>
        <taxon>Umbilicariaceae</taxon>
        <taxon>Lasallia</taxon>
    </lineage>
</organism>